<feature type="transmembrane region" description="Helical" evidence="2">
    <location>
        <begin position="61"/>
        <end position="78"/>
    </location>
</feature>
<feature type="transmembrane region" description="Helical" evidence="2">
    <location>
        <begin position="288"/>
        <end position="310"/>
    </location>
</feature>
<keyword evidence="5" id="KW-1185">Reference proteome</keyword>
<dbReference type="GO" id="GO:0080120">
    <property type="term" value="P:CAAX-box protein maturation"/>
    <property type="evidence" value="ECO:0007669"/>
    <property type="project" value="UniProtKB-ARBA"/>
</dbReference>
<feature type="transmembrane region" description="Helical" evidence="2">
    <location>
        <begin position="199"/>
        <end position="225"/>
    </location>
</feature>
<keyword evidence="2" id="KW-0472">Membrane</keyword>
<dbReference type="KEGG" id="lng:BSQ50_00220"/>
<dbReference type="InterPro" id="IPR052710">
    <property type="entry name" value="CAAX_protease"/>
</dbReference>
<dbReference type="Pfam" id="PF02517">
    <property type="entry name" value="Rce1-like"/>
    <property type="match status" value="1"/>
</dbReference>
<dbReference type="AlphaFoldDB" id="A0A3S6QT05"/>
<evidence type="ECO:0000256" key="1">
    <source>
        <dbReference type="ARBA" id="ARBA00009067"/>
    </source>
</evidence>
<name>A0A3S6QT05_9LACO</name>
<evidence type="ECO:0000259" key="3">
    <source>
        <dbReference type="Pfam" id="PF02517"/>
    </source>
</evidence>
<dbReference type="Proteomes" id="UP000324497">
    <property type="component" value="Chromosome"/>
</dbReference>
<reference evidence="4 5" key="1">
    <citation type="submission" date="2016-11" db="EMBL/GenBank/DDBJ databases">
        <title>Interaction between Lactobacillus species and yeast in water kefir.</title>
        <authorList>
            <person name="Behr J."/>
            <person name="Xu D."/>
            <person name="Vogel R.F."/>
        </authorList>
    </citation>
    <scope>NUCLEOTIDE SEQUENCE [LARGE SCALE GENOMIC DNA]</scope>
    <source>
        <strain evidence="4 5">TMW 1.1827</strain>
    </source>
</reference>
<sequence>MNLFKRKQQLNEHQKVQRKINRTIGSTLIYFLIFQVGALAIMMSLKKYAGFSSSTLHQSGLPYLAAITAGFLFIILISTKKDWQLYLHAGQSKMKLKTFVELLLVLMAGQIIASLLGQLLELFFNLFGLSVLQQLETATQHSQSWSMFLYAALFGPLMEELVFRGVALRRFSQINSRLAIIASAYLFGLYHTNFVQSPFAFLIGLVLGYTALTYGIFWSLALHVFNNFILGDLMYFGLRSFSTAIASEISGAILLLGGLGGLIILWHSRPQIRKWLWLHQMPKSTLKIFFTNKLLIVVTLAVIVLASLSLNPA</sequence>
<feature type="transmembrane region" description="Helical" evidence="2">
    <location>
        <begin position="245"/>
        <end position="267"/>
    </location>
</feature>
<gene>
    <name evidence="4" type="ORF">BSQ50_00220</name>
</gene>
<dbReference type="GO" id="GO:0004175">
    <property type="term" value="F:endopeptidase activity"/>
    <property type="evidence" value="ECO:0007669"/>
    <property type="project" value="UniProtKB-ARBA"/>
</dbReference>
<keyword evidence="2" id="KW-1133">Transmembrane helix</keyword>
<proteinExistence type="inferred from homology"/>
<organism evidence="4 5">
    <name type="scientific">Liquorilactobacillus nagelii</name>
    <dbReference type="NCBI Taxonomy" id="82688"/>
    <lineage>
        <taxon>Bacteria</taxon>
        <taxon>Bacillati</taxon>
        <taxon>Bacillota</taxon>
        <taxon>Bacilli</taxon>
        <taxon>Lactobacillales</taxon>
        <taxon>Lactobacillaceae</taxon>
        <taxon>Liquorilactobacillus</taxon>
    </lineage>
</organism>
<accession>A0A3S6QT05</accession>
<dbReference type="InterPro" id="IPR003675">
    <property type="entry name" value="Rce1/LyrA-like_dom"/>
</dbReference>
<evidence type="ECO:0000313" key="5">
    <source>
        <dbReference type="Proteomes" id="UP000324497"/>
    </source>
</evidence>
<feature type="transmembrane region" description="Helical" evidence="2">
    <location>
        <begin position="20"/>
        <end position="41"/>
    </location>
</feature>
<dbReference type="EMBL" id="CP018180">
    <property type="protein sequence ID" value="AUJ31128.1"/>
    <property type="molecule type" value="Genomic_DNA"/>
</dbReference>
<feature type="transmembrane region" description="Helical" evidence="2">
    <location>
        <begin position="147"/>
        <end position="167"/>
    </location>
</feature>
<dbReference type="PANTHER" id="PTHR36435">
    <property type="entry name" value="SLR1288 PROTEIN"/>
    <property type="match status" value="1"/>
</dbReference>
<keyword evidence="2" id="KW-0812">Transmembrane</keyword>
<evidence type="ECO:0000313" key="4">
    <source>
        <dbReference type="EMBL" id="AUJ31128.1"/>
    </source>
</evidence>
<feature type="domain" description="CAAX prenyl protease 2/Lysostaphin resistance protein A-like" evidence="3">
    <location>
        <begin position="143"/>
        <end position="229"/>
    </location>
</feature>
<feature type="transmembrane region" description="Helical" evidence="2">
    <location>
        <begin position="99"/>
        <end position="127"/>
    </location>
</feature>
<dbReference type="RefSeq" id="WP_148126127.1">
    <property type="nucleotide sequence ID" value="NZ_CP018180.1"/>
</dbReference>
<comment type="similarity">
    <text evidence="1">Belongs to the UPF0177 family.</text>
</comment>
<dbReference type="PANTHER" id="PTHR36435:SF1">
    <property type="entry name" value="CAAX AMINO TERMINAL PROTEASE FAMILY PROTEIN"/>
    <property type="match status" value="1"/>
</dbReference>
<evidence type="ECO:0000256" key="2">
    <source>
        <dbReference type="SAM" id="Phobius"/>
    </source>
</evidence>
<protein>
    <recommendedName>
        <fullName evidence="3">CAAX prenyl protease 2/Lysostaphin resistance protein A-like domain-containing protein</fullName>
    </recommendedName>
</protein>